<dbReference type="InterPro" id="IPR050910">
    <property type="entry name" value="JMJD6_ArgDemeth/LysHydrox"/>
</dbReference>
<evidence type="ECO:0000313" key="2">
    <source>
        <dbReference type="EMBL" id="RZF36493.1"/>
    </source>
</evidence>
<dbReference type="Gene3D" id="2.60.120.650">
    <property type="entry name" value="Cupin"/>
    <property type="match status" value="1"/>
</dbReference>
<dbReference type="GO" id="GO:0016706">
    <property type="term" value="F:2-oxoglutarate-dependent dioxygenase activity"/>
    <property type="evidence" value="ECO:0007669"/>
    <property type="project" value="TreeGrafter"/>
</dbReference>
<evidence type="ECO:0000313" key="3">
    <source>
        <dbReference type="Proteomes" id="UP000291343"/>
    </source>
</evidence>
<dbReference type="OrthoDB" id="10063099at2759"/>
<proteinExistence type="predicted"/>
<dbReference type="EMBL" id="QKKF02026378">
    <property type="protein sequence ID" value="RZF36493.1"/>
    <property type="molecule type" value="Genomic_DNA"/>
</dbReference>
<dbReference type="SUPFAM" id="SSF51197">
    <property type="entry name" value="Clavaminate synthase-like"/>
    <property type="match status" value="1"/>
</dbReference>
<dbReference type="InParanoid" id="A0A482WSM1"/>
<dbReference type="PANTHER" id="PTHR12480">
    <property type="entry name" value="ARGININE DEMETHYLASE AND LYSYL-HYDROXYLASE JMJD"/>
    <property type="match status" value="1"/>
</dbReference>
<keyword evidence="1" id="KW-0472">Membrane</keyword>
<dbReference type="PANTHER" id="PTHR12480:SF19">
    <property type="entry name" value="CUPIN-LIKE DOMAIN-CONTAINING PROTEIN"/>
    <property type="match status" value="1"/>
</dbReference>
<evidence type="ECO:0008006" key="4">
    <source>
        <dbReference type="Google" id="ProtNLM"/>
    </source>
</evidence>
<keyword evidence="3" id="KW-1185">Reference proteome</keyword>
<keyword evidence="1" id="KW-1133">Transmembrane helix</keyword>
<dbReference type="SMR" id="A0A482WSM1"/>
<organism evidence="2 3">
    <name type="scientific">Laodelphax striatellus</name>
    <name type="common">Small brown planthopper</name>
    <name type="synonym">Delphax striatella</name>
    <dbReference type="NCBI Taxonomy" id="195883"/>
    <lineage>
        <taxon>Eukaryota</taxon>
        <taxon>Metazoa</taxon>
        <taxon>Ecdysozoa</taxon>
        <taxon>Arthropoda</taxon>
        <taxon>Hexapoda</taxon>
        <taxon>Insecta</taxon>
        <taxon>Pterygota</taxon>
        <taxon>Neoptera</taxon>
        <taxon>Paraneoptera</taxon>
        <taxon>Hemiptera</taxon>
        <taxon>Auchenorrhyncha</taxon>
        <taxon>Fulgoroidea</taxon>
        <taxon>Delphacidae</taxon>
        <taxon>Criomorphinae</taxon>
        <taxon>Laodelphax</taxon>
    </lineage>
</organism>
<reference evidence="2 3" key="1">
    <citation type="journal article" date="2017" name="Gigascience">
        <title>Genome sequence of the small brown planthopper, Laodelphax striatellus.</title>
        <authorList>
            <person name="Zhu J."/>
            <person name="Jiang F."/>
            <person name="Wang X."/>
            <person name="Yang P."/>
            <person name="Bao Y."/>
            <person name="Zhao W."/>
            <person name="Wang W."/>
            <person name="Lu H."/>
            <person name="Wang Q."/>
            <person name="Cui N."/>
            <person name="Li J."/>
            <person name="Chen X."/>
            <person name="Luo L."/>
            <person name="Yu J."/>
            <person name="Kang L."/>
            <person name="Cui F."/>
        </authorList>
    </citation>
    <scope>NUCLEOTIDE SEQUENCE [LARGE SCALE GENOMIC DNA]</scope>
    <source>
        <strain evidence="2">Lst14</strain>
    </source>
</reference>
<accession>A0A482WSM1</accession>
<dbReference type="STRING" id="195883.A0A482WSM1"/>
<keyword evidence="1" id="KW-0812">Transmembrane</keyword>
<gene>
    <name evidence="2" type="ORF">LSTR_LSTR015295</name>
</gene>
<feature type="transmembrane region" description="Helical" evidence="1">
    <location>
        <begin position="43"/>
        <end position="62"/>
    </location>
</feature>
<evidence type="ECO:0000256" key="1">
    <source>
        <dbReference type="SAM" id="Phobius"/>
    </source>
</evidence>
<comment type="caution">
    <text evidence="2">The sequence shown here is derived from an EMBL/GenBank/DDBJ whole genome shotgun (WGS) entry which is preliminary data.</text>
</comment>
<dbReference type="FunCoup" id="A0A482WSM1">
    <property type="interactions" value="8"/>
</dbReference>
<dbReference type="AlphaFoldDB" id="A0A482WSM1"/>
<sequence>MELNEAVLRLEKLLECADSCGVPRHRVKKRLQSLGRLKLANAVHGRAVLGVLVAILAVGYSLGLHTKTGFTRVWFDWTNRGLNDHACTIRMPDAITRALRPPEDCKFCRDVSAIDVRDHLDPREFEDLYAYTSRPVVVSDGTVNWTAQEVFTFDYFKDLYKDSGERSVCQFFPYNSEFRTLSEVFSMSKERATMLNGTKPWYIGWSNCDGRATDSLRQHYRRPYFLPDNAENKNIDWIFMGSPGYGAKMHVDNVNLPSWQAQLRGKKKWTLEPPPECLYECTKMSIVVEPGEIIVLDTNKWYHQTNIVSEEMSITIGAEYD</sequence>
<protein>
    <recommendedName>
        <fullName evidence="4">Cupin-like domain-containing protein</fullName>
    </recommendedName>
</protein>
<dbReference type="Proteomes" id="UP000291343">
    <property type="component" value="Unassembled WGS sequence"/>
</dbReference>
<name>A0A482WSM1_LAOST</name>